<evidence type="ECO:0000313" key="2">
    <source>
        <dbReference type="Proteomes" id="UP000186817"/>
    </source>
</evidence>
<dbReference type="InterPro" id="IPR016024">
    <property type="entry name" value="ARM-type_fold"/>
</dbReference>
<accession>A0A1Q9BYU5</accession>
<dbReference type="InterPro" id="IPR000225">
    <property type="entry name" value="Armadillo"/>
</dbReference>
<protein>
    <submittedName>
        <fullName evidence="1">Uncharacterized protein</fullName>
    </submittedName>
</protein>
<dbReference type="OrthoDB" id="7537227at2759"/>
<dbReference type="EMBL" id="LSRX01002259">
    <property type="protein sequence ID" value="OLP75819.1"/>
    <property type="molecule type" value="Genomic_DNA"/>
</dbReference>
<dbReference type="Proteomes" id="UP000186817">
    <property type="component" value="Unassembled WGS sequence"/>
</dbReference>
<dbReference type="SUPFAM" id="SSF48371">
    <property type="entry name" value="ARM repeat"/>
    <property type="match status" value="1"/>
</dbReference>
<dbReference type="AlphaFoldDB" id="A0A1Q9BYU5"/>
<reference evidence="1 2" key="1">
    <citation type="submission" date="2016-02" db="EMBL/GenBank/DDBJ databases">
        <title>Genome analysis of coral dinoflagellate symbionts highlights evolutionary adaptations to a symbiotic lifestyle.</title>
        <authorList>
            <person name="Aranda M."/>
            <person name="Li Y."/>
            <person name="Liew Y.J."/>
            <person name="Baumgarten S."/>
            <person name="Simakov O."/>
            <person name="Wilson M."/>
            <person name="Piel J."/>
            <person name="Ashoor H."/>
            <person name="Bougouffa S."/>
            <person name="Bajic V.B."/>
            <person name="Ryu T."/>
            <person name="Ravasi T."/>
            <person name="Bayer T."/>
            <person name="Micklem G."/>
            <person name="Kim H."/>
            <person name="Bhak J."/>
            <person name="Lajeunesse T.C."/>
            <person name="Voolstra C.R."/>
        </authorList>
    </citation>
    <scope>NUCLEOTIDE SEQUENCE [LARGE SCALE GENOMIC DNA]</scope>
    <source>
        <strain evidence="1 2">CCMP2467</strain>
    </source>
</reference>
<dbReference type="InterPro" id="IPR011989">
    <property type="entry name" value="ARM-like"/>
</dbReference>
<organism evidence="1 2">
    <name type="scientific">Symbiodinium microadriaticum</name>
    <name type="common">Dinoflagellate</name>
    <name type="synonym">Zooxanthella microadriatica</name>
    <dbReference type="NCBI Taxonomy" id="2951"/>
    <lineage>
        <taxon>Eukaryota</taxon>
        <taxon>Sar</taxon>
        <taxon>Alveolata</taxon>
        <taxon>Dinophyceae</taxon>
        <taxon>Suessiales</taxon>
        <taxon>Symbiodiniaceae</taxon>
        <taxon>Symbiodinium</taxon>
    </lineage>
</organism>
<sequence length="80" mass="8326">VPPLVHLLAVESYGCRAQAARAVGNLCVASQEAAKRAMRAGVVRPLLAALLTEESAVVINMDVLGDHGDDDESNHVGHGL</sequence>
<evidence type="ECO:0000313" key="1">
    <source>
        <dbReference type="EMBL" id="OLP75819.1"/>
    </source>
</evidence>
<gene>
    <name evidence="1" type="ORF">AK812_SmicGene44325</name>
</gene>
<keyword evidence="2" id="KW-1185">Reference proteome</keyword>
<feature type="non-terminal residue" evidence="1">
    <location>
        <position position="1"/>
    </location>
</feature>
<dbReference type="Gene3D" id="1.25.10.10">
    <property type="entry name" value="Leucine-rich Repeat Variant"/>
    <property type="match status" value="1"/>
</dbReference>
<name>A0A1Q9BYU5_SYMMI</name>
<comment type="caution">
    <text evidence="1">The sequence shown here is derived from an EMBL/GenBank/DDBJ whole genome shotgun (WGS) entry which is preliminary data.</text>
</comment>
<dbReference type="Pfam" id="PF00514">
    <property type="entry name" value="Arm"/>
    <property type="match status" value="1"/>
</dbReference>
<proteinExistence type="predicted"/>